<feature type="region of interest" description="Disordered" evidence="1">
    <location>
        <begin position="197"/>
        <end position="217"/>
    </location>
</feature>
<feature type="region of interest" description="Disordered" evidence="1">
    <location>
        <begin position="449"/>
        <end position="475"/>
    </location>
</feature>
<name>A0A074RJ46_9AGAM</name>
<feature type="compositionally biased region" description="Low complexity" evidence="1">
    <location>
        <begin position="57"/>
        <end position="75"/>
    </location>
</feature>
<feature type="region of interest" description="Disordered" evidence="1">
    <location>
        <begin position="591"/>
        <end position="650"/>
    </location>
</feature>
<feature type="compositionally biased region" description="Basic and acidic residues" evidence="1">
    <location>
        <begin position="365"/>
        <end position="374"/>
    </location>
</feature>
<evidence type="ECO:0000313" key="2">
    <source>
        <dbReference type="EMBL" id="KEP46809.1"/>
    </source>
</evidence>
<feature type="region of interest" description="Disordered" evidence="1">
    <location>
        <begin position="760"/>
        <end position="807"/>
    </location>
</feature>
<evidence type="ECO:0000256" key="1">
    <source>
        <dbReference type="SAM" id="MobiDB-lite"/>
    </source>
</evidence>
<protein>
    <submittedName>
        <fullName evidence="2">Uncharacterized protein</fullName>
    </submittedName>
</protein>
<dbReference type="OrthoDB" id="3252072at2759"/>
<feature type="compositionally biased region" description="Basic and acidic residues" evidence="1">
    <location>
        <begin position="231"/>
        <end position="253"/>
    </location>
</feature>
<feature type="compositionally biased region" description="Low complexity" evidence="1">
    <location>
        <begin position="115"/>
        <end position="146"/>
    </location>
</feature>
<sequence>MSVFSWTRRPSGADTRETPRPRTTSGGGGGLAAILSLSKAKSRERLRTNKASSNRQTVVSTESESSVWPEPTTPSSERHQGVGVVGDDPFARPPVYIKESPVPSLAAFPDPPPRNMLRPPNSSRASSPNRSRSTSASSSMNASKSPRTPPPLMTSVSDMHAHADAFSWTESIYDDRPIEDAPSIRPSRLVHSASTSHLSSSASCHSGRAGSSAVSGMGSMTAMASGIVQRLEDGEVKKPPKRPSRSELRDPPTRKSSLLAPESTRSPEPKSPPVSPRLRTASSPSRLRPTASPHLPSSPPASPTLFSPTFPARLSEDSEDLDNYHFTIAPRIQESDAQSISFSELGIQLADDDVWSDDGVTFHHGPTDSLHHVSADSPRYGPSRRPPPSPTSLPFMAGNARRRMNHDMVYPSGVHTIPMADKRALAKLGKDQVGKEEDAVVGVELAPSTRIPIEEEHDHASTSSESSLAPDAVPPQTISSHVAFSKHARTASYSDSELDLDISSRVKARAVQTQTAVAWRCGAGNHEKCCQTRAMQSTHPGQYKCCAERTVAGKHARCCASYIGRPCEHRPRVSSTSSAELKRQRSLHFASAKGFFHRPHTSHGKSTSSALLDDETRAMIQAQSQAREDPGPQSPALDSSPPTSPAPSRHEFKAKPIISPAKLHDHLKQDLLSSFEPTHHLALSSLEPTRTRRNTDTESLSSSARSVFSNLSEDAPAPMRSLLPPRPRRNHQVSLPVVKTSQVEQPRRYVQSITGVVQSAGLTRPGPVPAGLTRPGPVPFGSSSPGPSRLGLPPPPPLPPRRDQIGRTNTKPIVSFISSRSAPTPTMTEHTPNTLRHCSSRESYESTRTVRRERSIPLRETQMSFLEFGVDEEEEDQLSSEEEDMAARSGYRPALHHSSSFLDLDLTRLSGDTMRETDAMFSRS</sequence>
<comment type="caution">
    <text evidence="2">The sequence shown here is derived from an EMBL/GenBank/DDBJ whole genome shotgun (WGS) entry which is preliminary data.</text>
</comment>
<proteinExistence type="predicted"/>
<keyword evidence="3" id="KW-1185">Reference proteome</keyword>
<feature type="compositionally biased region" description="Acidic residues" evidence="1">
    <location>
        <begin position="869"/>
        <end position="884"/>
    </location>
</feature>
<feature type="region of interest" description="Disordered" evidence="1">
    <location>
        <begin position="231"/>
        <end position="314"/>
    </location>
</feature>
<feature type="region of interest" description="Disordered" evidence="1">
    <location>
        <begin position="868"/>
        <end position="893"/>
    </location>
</feature>
<feature type="compositionally biased region" description="Low complexity" evidence="1">
    <location>
        <begin position="779"/>
        <end position="791"/>
    </location>
</feature>
<dbReference type="AlphaFoldDB" id="A0A074RJ46"/>
<organism evidence="2 3">
    <name type="scientific">Rhizoctonia solani 123E</name>
    <dbReference type="NCBI Taxonomy" id="1423351"/>
    <lineage>
        <taxon>Eukaryota</taxon>
        <taxon>Fungi</taxon>
        <taxon>Dikarya</taxon>
        <taxon>Basidiomycota</taxon>
        <taxon>Agaricomycotina</taxon>
        <taxon>Agaricomycetes</taxon>
        <taxon>Cantharellales</taxon>
        <taxon>Ceratobasidiaceae</taxon>
        <taxon>Rhizoctonia</taxon>
    </lineage>
</organism>
<gene>
    <name evidence="2" type="ORF">V565_180490</name>
</gene>
<reference evidence="2 3" key="1">
    <citation type="submission" date="2013-12" db="EMBL/GenBank/DDBJ databases">
        <authorList>
            <person name="Cubeta M."/>
            <person name="Pakala S."/>
            <person name="Fedorova N."/>
            <person name="Thomas E."/>
            <person name="Dean R."/>
            <person name="Jabaji S."/>
            <person name="Neate S."/>
            <person name="Toda T."/>
            <person name="Tavantzis S."/>
            <person name="Vilgalys R."/>
            <person name="Bharathan N."/>
            <person name="Pakala S."/>
            <person name="Losada L.S."/>
            <person name="Zafar N."/>
            <person name="Nierman W."/>
        </authorList>
    </citation>
    <scope>NUCLEOTIDE SEQUENCE [LARGE SCALE GENOMIC DNA]</scope>
    <source>
        <strain evidence="2 3">123E</strain>
    </source>
</reference>
<dbReference type="Proteomes" id="UP000027456">
    <property type="component" value="Unassembled WGS sequence"/>
</dbReference>
<feature type="compositionally biased region" description="Polar residues" evidence="1">
    <location>
        <begin position="820"/>
        <end position="837"/>
    </location>
</feature>
<feature type="compositionally biased region" description="Polar residues" evidence="1">
    <location>
        <begin position="697"/>
        <end position="712"/>
    </location>
</feature>
<dbReference type="EMBL" id="AZST01000943">
    <property type="protein sequence ID" value="KEP46809.1"/>
    <property type="molecule type" value="Genomic_DNA"/>
</dbReference>
<feature type="region of interest" description="Disordered" evidence="1">
    <location>
        <begin position="820"/>
        <end position="852"/>
    </location>
</feature>
<feature type="compositionally biased region" description="Basic and acidic residues" evidence="1">
    <location>
        <begin position="839"/>
        <end position="852"/>
    </location>
</feature>
<dbReference type="HOGENOM" id="CLU_315962_0_0_1"/>
<feature type="region of interest" description="Disordered" evidence="1">
    <location>
        <begin position="1"/>
        <end position="158"/>
    </location>
</feature>
<accession>A0A074RJ46</accession>
<evidence type="ECO:0000313" key="3">
    <source>
        <dbReference type="Proteomes" id="UP000027456"/>
    </source>
</evidence>
<feature type="region of interest" description="Disordered" evidence="1">
    <location>
        <begin position="360"/>
        <end position="392"/>
    </location>
</feature>
<feature type="region of interest" description="Disordered" evidence="1">
    <location>
        <begin position="683"/>
        <end position="736"/>
    </location>
</feature>